<dbReference type="EMBL" id="JAGMVJ010000017">
    <property type="protein sequence ID" value="KAH7078257.1"/>
    <property type="molecule type" value="Genomic_DNA"/>
</dbReference>
<keyword evidence="3" id="KW-1185">Reference proteome</keyword>
<evidence type="ECO:0000256" key="1">
    <source>
        <dbReference type="SAM" id="MobiDB-lite"/>
    </source>
</evidence>
<feature type="region of interest" description="Disordered" evidence="1">
    <location>
        <begin position="583"/>
        <end position="609"/>
    </location>
</feature>
<evidence type="ECO:0000313" key="3">
    <source>
        <dbReference type="Proteomes" id="UP000813461"/>
    </source>
</evidence>
<feature type="compositionally biased region" description="Basic and acidic residues" evidence="1">
    <location>
        <begin position="94"/>
        <end position="104"/>
    </location>
</feature>
<proteinExistence type="predicted"/>
<feature type="region of interest" description="Disordered" evidence="1">
    <location>
        <begin position="238"/>
        <end position="497"/>
    </location>
</feature>
<gene>
    <name evidence="2" type="ORF">FB567DRAFT_595868</name>
</gene>
<feature type="compositionally biased region" description="Pro residues" evidence="1">
    <location>
        <begin position="474"/>
        <end position="490"/>
    </location>
</feature>
<feature type="region of interest" description="Disordered" evidence="1">
    <location>
        <begin position="33"/>
        <end position="220"/>
    </location>
</feature>
<dbReference type="OrthoDB" id="5425130at2759"/>
<feature type="compositionally biased region" description="Basic and acidic residues" evidence="1">
    <location>
        <begin position="417"/>
        <end position="426"/>
    </location>
</feature>
<feature type="compositionally biased region" description="Low complexity" evidence="1">
    <location>
        <begin position="455"/>
        <end position="473"/>
    </location>
</feature>
<reference evidence="2" key="1">
    <citation type="journal article" date="2021" name="Nat. Commun.">
        <title>Genetic determinants of endophytism in the Arabidopsis root mycobiome.</title>
        <authorList>
            <person name="Mesny F."/>
            <person name="Miyauchi S."/>
            <person name="Thiergart T."/>
            <person name="Pickel B."/>
            <person name="Atanasova L."/>
            <person name="Karlsson M."/>
            <person name="Huettel B."/>
            <person name="Barry K.W."/>
            <person name="Haridas S."/>
            <person name="Chen C."/>
            <person name="Bauer D."/>
            <person name="Andreopoulos W."/>
            <person name="Pangilinan J."/>
            <person name="LaButti K."/>
            <person name="Riley R."/>
            <person name="Lipzen A."/>
            <person name="Clum A."/>
            <person name="Drula E."/>
            <person name="Henrissat B."/>
            <person name="Kohler A."/>
            <person name="Grigoriev I.V."/>
            <person name="Martin F.M."/>
            <person name="Hacquard S."/>
        </authorList>
    </citation>
    <scope>NUCLEOTIDE SEQUENCE</scope>
    <source>
        <strain evidence="2">MPI-SDFR-AT-0120</strain>
    </source>
</reference>
<feature type="compositionally biased region" description="Polar residues" evidence="1">
    <location>
        <begin position="367"/>
        <end position="379"/>
    </location>
</feature>
<organism evidence="2 3">
    <name type="scientific">Paraphoma chrysanthemicola</name>
    <dbReference type="NCBI Taxonomy" id="798071"/>
    <lineage>
        <taxon>Eukaryota</taxon>
        <taxon>Fungi</taxon>
        <taxon>Dikarya</taxon>
        <taxon>Ascomycota</taxon>
        <taxon>Pezizomycotina</taxon>
        <taxon>Dothideomycetes</taxon>
        <taxon>Pleosporomycetidae</taxon>
        <taxon>Pleosporales</taxon>
        <taxon>Pleosporineae</taxon>
        <taxon>Phaeosphaeriaceae</taxon>
        <taxon>Paraphoma</taxon>
    </lineage>
</organism>
<comment type="caution">
    <text evidence="2">The sequence shown here is derived from an EMBL/GenBank/DDBJ whole genome shotgun (WGS) entry which is preliminary data.</text>
</comment>
<name>A0A8K0QYH5_9PLEO</name>
<feature type="compositionally biased region" description="Polar residues" evidence="1">
    <location>
        <begin position="173"/>
        <end position="212"/>
    </location>
</feature>
<dbReference type="AlphaFoldDB" id="A0A8K0QYH5"/>
<dbReference type="Proteomes" id="UP000813461">
    <property type="component" value="Unassembled WGS sequence"/>
</dbReference>
<evidence type="ECO:0000313" key="2">
    <source>
        <dbReference type="EMBL" id="KAH7078257.1"/>
    </source>
</evidence>
<sequence>MNGVAAQPSYGLAAPSSRQDVVSALLSAYGSSFEHSEVSPSTFSPVLADKELPPPPPRSDSLRNKPLPAVQRAEQRMSMKFQLRVIEDAPPSPRDPRDDSPETRSRKKILYRSLSRGAKPPSLNLVTSNGSTAIVPPTPSLPIRAQTVPVPSGLEAKGLPSPPPPPPEKSTRRSNMQQPQVGLHQSKSQTDLARNDSLLSQGETKPPQSERPSTVDAGAVVKRKALPAIAAARKFKSLAELGTGPRGGKGGPLPPTSAPRKKSVDTQASRTSQQEASEPKEQVSEPYQENFQRDRPTLNQLPPTPEEDKPLIVAPVPPRKAVTAIGLPSNPRARGAPISPKHVRGKSSTGFSLLKAQRPAPPVPTKQMETLTPEMTPSPTLRPEVPANQVISPLSPLPEQRRPFSFEPGRAPTPPSKSEDRPRKTEPAVAETDTPEPFAQITKPPPPPRADSLVQPASQPTQQPSQPLTKSTTPPLPTSPGDPHTPPPFTPLTRQPIPLPATLIPAITPAHMNCYTSHATSIWSNNAFQPMGCMVCHENARDRKWSCTWCRLRVCVRCSGELKAVGGKLGVLLEERRLREEMREVDEEGEEGGMPRVVGGGDGYVDDFA</sequence>
<protein>
    <submittedName>
        <fullName evidence="2">Uncharacterized protein</fullName>
    </submittedName>
</protein>
<feature type="compositionally biased region" description="Polar residues" evidence="1">
    <location>
        <begin position="265"/>
        <end position="276"/>
    </location>
</feature>
<accession>A0A8K0QYH5</accession>